<sequence length="134" mass="15195">MRKEINHTIEDNNRDYGKTFVITEMAAWDAEEMAEDIMRCMSKGGYFDIQPEVIQMGVAGLATIGLSVIASADRETSRMLGERLLQSVDIVITHEGKQSRRPAKSIDFEEVSTIRQLKDQVMHLNFDFLTIAVE</sequence>
<dbReference type="AlphaFoldDB" id="A0A9X8VJ43"/>
<proteinExistence type="predicted"/>
<gene>
    <name evidence="1" type="ORF">E0L31_09210</name>
</gene>
<name>A0A9X8VJ43_SERMA</name>
<evidence type="ECO:0000313" key="1">
    <source>
        <dbReference type="EMBL" id="TFV13425.1"/>
    </source>
</evidence>
<accession>A0A9X8VJ43</accession>
<organism evidence="1">
    <name type="scientific">Serratia marcescens</name>
    <dbReference type="NCBI Taxonomy" id="615"/>
    <lineage>
        <taxon>Bacteria</taxon>
        <taxon>Pseudomonadati</taxon>
        <taxon>Pseudomonadota</taxon>
        <taxon>Gammaproteobacteria</taxon>
        <taxon>Enterobacterales</taxon>
        <taxon>Yersiniaceae</taxon>
        <taxon>Serratia</taxon>
    </lineage>
</organism>
<comment type="caution">
    <text evidence="1">The sequence shown here is derived from an EMBL/GenBank/DDBJ whole genome shotgun (WGS) entry which is preliminary data.</text>
</comment>
<dbReference type="RefSeq" id="WP_212563159.1">
    <property type="nucleotide sequence ID" value="NZ_SPSG02000035.1"/>
</dbReference>
<dbReference type="EMBL" id="SPSG01001148">
    <property type="protein sequence ID" value="TFV13425.1"/>
    <property type="molecule type" value="Genomic_DNA"/>
</dbReference>
<reference evidence="1" key="1">
    <citation type="submission" date="2019-03" db="EMBL/GenBank/DDBJ databases">
        <title>Serratia marcescens strain N2 draft genome.</title>
        <authorList>
            <person name="Yassin A."/>
            <person name="El-Kenawy N."/>
            <person name="Youssef N.H."/>
        </authorList>
    </citation>
    <scope>NUCLEOTIDE SEQUENCE [LARGE SCALE GENOMIC DNA]</scope>
    <source>
        <strain evidence="1">N2</strain>
    </source>
</reference>
<protein>
    <submittedName>
        <fullName evidence="1">Uncharacterized protein</fullName>
    </submittedName>
</protein>